<accession>A0A087ATD1</accession>
<protein>
    <recommendedName>
        <fullName evidence="8">Abasic site processing protein</fullName>
        <ecNumber evidence="8">3.4.-.-</ecNumber>
    </recommendedName>
</protein>
<evidence type="ECO:0000256" key="4">
    <source>
        <dbReference type="ARBA" id="ARBA00022801"/>
    </source>
</evidence>
<sequence length="245" mass="26857">MPAACDAPEPGHGGHTWRECRYGCHTAGTIEGMCAHYVGLTAEQAEQAIHELMTPKTADGDAATQLELELPPSGVDVFPKSATPVIVPDFDTAVGVPELAAGTLTAQPLQWGFTPAWTKDVVFNTRIESADKPMWRAAMEHSRCLVACRWFYETHRTETTVSERTGRPVKQRYAFRVPGTPVMLIGCVRRGAEFSMVTTDANADMAPVHPRMPLIVRPDEADLWLGPDYPALADRSSIRLDSLKV</sequence>
<keyword evidence="5" id="KW-0190">Covalent protein-DNA linkage</keyword>
<comment type="caution">
    <text evidence="9">The sequence shown here is derived from an EMBL/GenBank/DDBJ whole genome shotgun (WGS) entry which is preliminary data.</text>
</comment>
<dbReference type="GO" id="GO:0008233">
    <property type="term" value="F:peptidase activity"/>
    <property type="evidence" value="ECO:0007669"/>
    <property type="project" value="UniProtKB-KW"/>
</dbReference>
<gene>
    <name evidence="9" type="ORF">BCUN_1346</name>
</gene>
<evidence type="ECO:0000256" key="1">
    <source>
        <dbReference type="ARBA" id="ARBA00008136"/>
    </source>
</evidence>
<keyword evidence="10" id="KW-1185">Reference proteome</keyword>
<dbReference type="SUPFAM" id="SSF143081">
    <property type="entry name" value="BB1717-like"/>
    <property type="match status" value="1"/>
</dbReference>
<dbReference type="AlphaFoldDB" id="A0A087ATD1"/>
<dbReference type="eggNOG" id="COG2135">
    <property type="taxonomic scope" value="Bacteria"/>
</dbReference>
<organism evidence="9 10">
    <name type="scientific">Bifidobacterium cuniculi</name>
    <dbReference type="NCBI Taxonomy" id="1688"/>
    <lineage>
        <taxon>Bacteria</taxon>
        <taxon>Bacillati</taxon>
        <taxon>Actinomycetota</taxon>
        <taxon>Actinomycetes</taxon>
        <taxon>Bifidobacteriales</taxon>
        <taxon>Bifidobacteriaceae</taxon>
        <taxon>Bifidobacterium</taxon>
    </lineage>
</organism>
<evidence type="ECO:0000256" key="5">
    <source>
        <dbReference type="ARBA" id="ARBA00023124"/>
    </source>
</evidence>
<dbReference type="PANTHER" id="PTHR13604">
    <property type="entry name" value="DC12-RELATED"/>
    <property type="match status" value="1"/>
</dbReference>
<keyword evidence="7" id="KW-0456">Lyase</keyword>
<dbReference type="EC" id="3.4.-.-" evidence="8"/>
<proteinExistence type="inferred from homology"/>
<dbReference type="STRING" id="1688.BCUN_1346"/>
<dbReference type="EMBL" id="JGYV01000011">
    <property type="protein sequence ID" value="KFI62031.1"/>
    <property type="molecule type" value="Genomic_DNA"/>
</dbReference>
<evidence type="ECO:0000256" key="3">
    <source>
        <dbReference type="ARBA" id="ARBA00022763"/>
    </source>
</evidence>
<keyword evidence="2 8" id="KW-0645">Protease</keyword>
<evidence type="ECO:0000313" key="9">
    <source>
        <dbReference type="EMBL" id="KFI62031.1"/>
    </source>
</evidence>
<dbReference type="GO" id="GO:0006508">
    <property type="term" value="P:proteolysis"/>
    <property type="evidence" value="ECO:0007669"/>
    <property type="project" value="UniProtKB-KW"/>
</dbReference>
<keyword evidence="3" id="KW-0227">DNA damage</keyword>
<evidence type="ECO:0000256" key="6">
    <source>
        <dbReference type="ARBA" id="ARBA00023125"/>
    </source>
</evidence>
<evidence type="ECO:0000256" key="7">
    <source>
        <dbReference type="ARBA" id="ARBA00023239"/>
    </source>
</evidence>
<evidence type="ECO:0000256" key="2">
    <source>
        <dbReference type="ARBA" id="ARBA00022670"/>
    </source>
</evidence>
<keyword evidence="4 8" id="KW-0378">Hydrolase</keyword>
<name>A0A087ATD1_9BIFI</name>
<dbReference type="Proteomes" id="UP000029067">
    <property type="component" value="Unassembled WGS sequence"/>
</dbReference>
<dbReference type="InterPro" id="IPR003738">
    <property type="entry name" value="SRAP"/>
</dbReference>
<keyword evidence="6" id="KW-0238">DNA-binding</keyword>
<dbReference type="GO" id="GO:0106300">
    <property type="term" value="P:protein-DNA covalent cross-linking repair"/>
    <property type="evidence" value="ECO:0007669"/>
    <property type="project" value="InterPro"/>
</dbReference>
<evidence type="ECO:0000313" key="10">
    <source>
        <dbReference type="Proteomes" id="UP000029067"/>
    </source>
</evidence>
<dbReference type="GO" id="GO:0016829">
    <property type="term" value="F:lyase activity"/>
    <property type="evidence" value="ECO:0007669"/>
    <property type="project" value="UniProtKB-KW"/>
</dbReference>
<comment type="similarity">
    <text evidence="1 8">Belongs to the SOS response-associated peptidase family.</text>
</comment>
<reference evidence="9 10" key="1">
    <citation type="submission" date="2014-03" db="EMBL/GenBank/DDBJ databases">
        <title>Genomics of Bifidobacteria.</title>
        <authorList>
            <person name="Ventura M."/>
            <person name="Milani C."/>
            <person name="Lugli G.A."/>
        </authorList>
    </citation>
    <scope>NUCLEOTIDE SEQUENCE [LARGE SCALE GENOMIC DNA]</scope>
    <source>
        <strain evidence="9 10">LMG 10738</strain>
    </source>
</reference>
<dbReference type="Pfam" id="PF02586">
    <property type="entry name" value="SRAP"/>
    <property type="match status" value="1"/>
</dbReference>
<dbReference type="PANTHER" id="PTHR13604:SF0">
    <property type="entry name" value="ABASIC SITE PROCESSING PROTEIN HMCES"/>
    <property type="match status" value="1"/>
</dbReference>
<evidence type="ECO:0000256" key="8">
    <source>
        <dbReference type="RuleBase" id="RU364100"/>
    </source>
</evidence>
<dbReference type="InterPro" id="IPR036590">
    <property type="entry name" value="SRAP-like"/>
</dbReference>
<dbReference type="Gene3D" id="3.90.1680.10">
    <property type="entry name" value="SOS response associated peptidase-like"/>
    <property type="match status" value="1"/>
</dbReference>
<dbReference type="GO" id="GO:0003697">
    <property type="term" value="F:single-stranded DNA binding"/>
    <property type="evidence" value="ECO:0007669"/>
    <property type="project" value="InterPro"/>
</dbReference>